<dbReference type="EMBL" id="CM007891">
    <property type="protein sequence ID" value="OTG33631.1"/>
    <property type="molecule type" value="Genomic_DNA"/>
</dbReference>
<dbReference type="PANTHER" id="PTHR35730">
    <property type="entry name" value="KINETOCHORE PROTEIN SPC24 HOMOLOG-RELATED"/>
    <property type="match status" value="1"/>
</dbReference>
<dbReference type="InParanoid" id="A0A251VG09"/>
<dbReference type="STRING" id="4232.A0A251VG09"/>
<name>A0A251VG09_HELAN</name>
<dbReference type="InterPro" id="IPR044951">
    <property type="entry name" value="SPC24-like"/>
</dbReference>
<reference evidence="1 3" key="1">
    <citation type="journal article" date="2017" name="Nature">
        <title>The sunflower genome provides insights into oil metabolism, flowering and Asterid evolution.</title>
        <authorList>
            <person name="Badouin H."/>
            <person name="Gouzy J."/>
            <person name="Grassa C.J."/>
            <person name="Murat F."/>
            <person name="Staton S.E."/>
            <person name="Cottret L."/>
            <person name="Lelandais-Briere C."/>
            <person name="Owens G.L."/>
            <person name="Carrere S."/>
            <person name="Mayjonade B."/>
            <person name="Legrand L."/>
            <person name="Gill N."/>
            <person name="Kane N.C."/>
            <person name="Bowers J.E."/>
            <person name="Hubner S."/>
            <person name="Bellec A."/>
            <person name="Berard A."/>
            <person name="Berges H."/>
            <person name="Blanchet N."/>
            <person name="Boniface M.C."/>
            <person name="Brunel D."/>
            <person name="Catrice O."/>
            <person name="Chaidir N."/>
            <person name="Claudel C."/>
            <person name="Donnadieu C."/>
            <person name="Faraut T."/>
            <person name="Fievet G."/>
            <person name="Helmstetter N."/>
            <person name="King M."/>
            <person name="Knapp S.J."/>
            <person name="Lai Z."/>
            <person name="Le Paslier M.C."/>
            <person name="Lippi Y."/>
            <person name="Lorenzon L."/>
            <person name="Mandel J.R."/>
            <person name="Marage G."/>
            <person name="Marchand G."/>
            <person name="Marquand E."/>
            <person name="Bret-Mestries E."/>
            <person name="Morien E."/>
            <person name="Nambeesan S."/>
            <person name="Nguyen T."/>
            <person name="Pegot-Espagnet P."/>
            <person name="Pouilly N."/>
            <person name="Raftis F."/>
            <person name="Sallet E."/>
            <person name="Schiex T."/>
            <person name="Thomas J."/>
            <person name="Vandecasteele C."/>
            <person name="Vares D."/>
            <person name="Vear F."/>
            <person name="Vautrin S."/>
            <person name="Crespi M."/>
            <person name="Mangin B."/>
            <person name="Burke J.M."/>
            <person name="Salse J."/>
            <person name="Munos S."/>
            <person name="Vincourt P."/>
            <person name="Rieseberg L.H."/>
            <person name="Langlade N.B."/>
        </authorList>
    </citation>
    <scope>NUCLEOTIDE SEQUENCE [LARGE SCALE GENOMIC DNA]</scope>
    <source>
        <strain evidence="3">cv. SF193</strain>
        <tissue evidence="1">Leaves</tissue>
    </source>
</reference>
<evidence type="ECO:0000313" key="2">
    <source>
        <dbReference type="EMBL" id="OTG33631.1"/>
    </source>
</evidence>
<proteinExistence type="predicted"/>
<dbReference type="Proteomes" id="UP000215914">
    <property type="component" value="Chromosome 2"/>
</dbReference>
<dbReference type="GO" id="GO:0051983">
    <property type="term" value="P:regulation of chromosome segregation"/>
    <property type="evidence" value="ECO:0007669"/>
    <property type="project" value="InterPro"/>
</dbReference>
<keyword evidence="3" id="KW-1185">Reference proteome</keyword>
<dbReference type="EMBL" id="MNCJ02000317">
    <property type="protein sequence ID" value="KAF5817406.1"/>
    <property type="molecule type" value="Genomic_DNA"/>
</dbReference>
<dbReference type="AlphaFoldDB" id="A0A251VG09"/>
<reference evidence="1" key="3">
    <citation type="submission" date="2020-06" db="EMBL/GenBank/DDBJ databases">
        <title>Helianthus annuus Genome sequencing and assembly Release 2.</title>
        <authorList>
            <person name="Gouzy J."/>
            <person name="Langlade N."/>
            <person name="Munos S."/>
        </authorList>
    </citation>
    <scope>NUCLEOTIDE SEQUENCE</scope>
    <source>
        <tissue evidence="1">Leaves</tissue>
    </source>
</reference>
<dbReference type="Gramene" id="mRNA:HanXRQr2_Chr02g0052631">
    <property type="protein sequence ID" value="mRNA:HanXRQr2_Chr02g0052631"/>
    <property type="gene ID" value="HanXRQr2_Chr02g0052631"/>
</dbReference>
<protein>
    <submittedName>
        <fullName evidence="2">Uncharacterized protein</fullName>
    </submittedName>
</protein>
<evidence type="ECO:0000313" key="3">
    <source>
        <dbReference type="Proteomes" id="UP000215914"/>
    </source>
</evidence>
<dbReference type="OMA" id="DICNELW"/>
<reference evidence="2" key="2">
    <citation type="submission" date="2017-02" db="EMBL/GenBank/DDBJ databases">
        <title>Sunflower complete genome.</title>
        <authorList>
            <person name="Langlade N."/>
            <person name="Munos S."/>
        </authorList>
    </citation>
    <scope>NUCLEOTIDE SEQUENCE [LARGE SCALE GENOMIC DNA]</scope>
    <source>
        <tissue evidence="2">Leaves</tissue>
    </source>
</reference>
<dbReference type="Gene3D" id="3.30.160.570">
    <property type="entry name" value="Ncd80 complex, Spc24 subunit"/>
    <property type="match status" value="1"/>
</dbReference>
<accession>A0A251VG09</accession>
<gene>
    <name evidence="2" type="ORF">HannXRQ_Chr02g0036821</name>
    <name evidence="1" type="ORF">HanXRQr2_Chr02g0052631</name>
</gene>
<sequence length="63" mass="7308">MKTQKTLSMYASVTNIIPDFNEQSRITGHIVDKDKKVVEKFELSSQEMSDFDTCNAIWKMIVH</sequence>
<evidence type="ECO:0000313" key="1">
    <source>
        <dbReference type="EMBL" id="KAF5817406.1"/>
    </source>
</evidence>
<organism evidence="2 3">
    <name type="scientific">Helianthus annuus</name>
    <name type="common">Common sunflower</name>
    <dbReference type="NCBI Taxonomy" id="4232"/>
    <lineage>
        <taxon>Eukaryota</taxon>
        <taxon>Viridiplantae</taxon>
        <taxon>Streptophyta</taxon>
        <taxon>Embryophyta</taxon>
        <taxon>Tracheophyta</taxon>
        <taxon>Spermatophyta</taxon>
        <taxon>Magnoliopsida</taxon>
        <taxon>eudicotyledons</taxon>
        <taxon>Gunneridae</taxon>
        <taxon>Pentapetalae</taxon>
        <taxon>asterids</taxon>
        <taxon>campanulids</taxon>
        <taxon>Asterales</taxon>
        <taxon>Asteraceae</taxon>
        <taxon>Asteroideae</taxon>
        <taxon>Heliantheae alliance</taxon>
        <taxon>Heliantheae</taxon>
        <taxon>Helianthus</taxon>
    </lineage>
</organism>
<dbReference type="PANTHER" id="PTHR35730:SF2">
    <property type="entry name" value="KINETOCHORE PROTEIN SPC24 HOMOLOG-RELATED"/>
    <property type="match status" value="1"/>
</dbReference>